<name>A0ACB7PQA2_9PEZI</name>
<proteinExistence type="predicted"/>
<sequence length="113" mass="12344">MLTRAVTVFPLLLFSFWCFLLGRSCACCLGPSTSSLIAQSRHHRGRGCVKNGSSPVTLAQPTRHPRVDQVHALDGSGSSHIGFPLAFSFWKPPNTLALGHRDPEAFNTPFRTP</sequence>
<evidence type="ECO:0000313" key="2">
    <source>
        <dbReference type="Proteomes" id="UP000724584"/>
    </source>
</evidence>
<reference evidence="1 2" key="1">
    <citation type="journal article" date="2021" name="Nat. Commun.">
        <title>Genetic determinants of endophytism in the Arabidopsis root mycobiome.</title>
        <authorList>
            <person name="Mesny F."/>
            <person name="Miyauchi S."/>
            <person name="Thiergart T."/>
            <person name="Pickel B."/>
            <person name="Atanasova L."/>
            <person name="Karlsson M."/>
            <person name="Huettel B."/>
            <person name="Barry K.W."/>
            <person name="Haridas S."/>
            <person name="Chen C."/>
            <person name="Bauer D."/>
            <person name="Andreopoulos W."/>
            <person name="Pangilinan J."/>
            <person name="LaButti K."/>
            <person name="Riley R."/>
            <person name="Lipzen A."/>
            <person name="Clum A."/>
            <person name="Drula E."/>
            <person name="Henrissat B."/>
            <person name="Kohler A."/>
            <person name="Grigoriev I.V."/>
            <person name="Martin F.M."/>
            <person name="Hacquard S."/>
        </authorList>
    </citation>
    <scope>NUCLEOTIDE SEQUENCE [LARGE SCALE GENOMIC DNA]</scope>
    <source>
        <strain evidence="1 2">MPI-SDFR-AT-0079</strain>
    </source>
</reference>
<dbReference type="EMBL" id="JAGIZQ010000001">
    <property type="protein sequence ID" value="KAH6650143.1"/>
    <property type="molecule type" value="Genomic_DNA"/>
</dbReference>
<protein>
    <submittedName>
        <fullName evidence="1">Uncharacterized protein</fullName>
    </submittedName>
</protein>
<organism evidence="1 2">
    <name type="scientific">Chaetomium tenue</name>
    <dbReference type="NCBI Taxonomy" id="1854479"/>
    <lineage>
        <taxon>Eukaryota</taxon>
        <taxon>Fungi</taxon>
        <taxon>Dikarya</taxon>
        <taxon>Ascomycota</taxon>
        <taxon>Pezizomycotina</taxon>
        <taxon>Sordariomycetes</taxon>
        <taxon>Sordariomycetidae</taxon>
        <taxon>Sordariales</taxon>
        <taxon>Chaetomiaceae</taxon>
        <taxon>Chaetomium</taxon>
    </lineage>
</organism>
<comment type="caution">
    <text evidence="1">The sequence shown here is derived from an EMBL/GenBank/DDBJ whole genome shotgun (WGS) entry which is preliminary data.</text>
</comment>
<accession>A0ACB7PQA2</accession>
<keyword evidence="2" id="KW-1185">Reference proteome</keyword>
<gene>
    <name evidence="1" type="ORF">F5144DRAFT_555374</name>
</gene>
<dbReference type="Proteomes" id="UP000724584">
    <property type="component" value="Unassembled WGS sequence"/>
</dbReference>
<evidence type="ECO:0000313" key="1">
    <source>
        <dbReference type="EMBL" id="KAH6650143.1"/>
    </source>
</evidence>